<keyword evidence="2" id="KW-0443">Lipid metabolism</keyword>
<dbReference type="InterPro" id="IPR044294">
    <property type="entry name" value="Lipase-like"/>
</dbReference>
<dbReference type="Gene3D" id="3.40.50.1820">
    <property type="entry name" value="alpha/beta hydrolase"/>
    <property type="match status" value="1"/>
</dbReference>
<dbReference type="RefSeq" id="XP_041408912.1">
    <property type="nucleotide sequence ID" value="XM_041552978.1"/>
</dbReference>
<dbReference type="Proteomes" id="UP000644660">
    <property type="component" value="Unassembled WGS sequence"/>
</dbReference>
<name>A0A8H2VKK2_9SACH</name>
<dbReference type="OrthoDB" id="5368485at2759"/>
<evidence type="ECO:0000256" key="2">
    <source>
        <dbReference type="ARBA" id="ARBA00022963"/>
    </source>
</evidence>
<dbReference type="GO" id="GO:0047372">
    <property type="term" value="F:monoacylglycerol lipase activity"/>
    <property type="evidence" value="ECO:0007669"/>
    <property type="project" value="TreeGrafter"/>
</dbReference>
<evidence type="ECO:0000313" key="4">
    <source>
        <dbReference type="EMBL" id="CAB4257068.1"/>
    </source>
</evidence>
<feature type="domain" description="DUF676" evidence="3">
    <location>
        <begin position="186"/>
        <end position="381"/>
    </location>
</feature>
<keyword evidence="2" id="KW-0442">Lipid degradation</keyword>
<gene>
    <name evidence="4" type="ORF">KABA2_13S02266</name>
</gene>
<dbReference type="Pfam" id="PF05057">
    <property type="entry name" value="DUF676"/>
    <property type="match status" value="1"/>
</dbReference>
<comment type="caution">
    <text evidence="4">The sequence shown here is derived from an EMBL/GenBank/DDBJ whole genome shotgun (WGS) entry which is preliminary data.</text>
</comment>
<dbReference type="InterPro" id="IPR029058">
    <property type="entry name" value="AB_hydrolase_fold"/>
</dbReference>
<evidence type="ECO:0000259" key="3">
    <source>
        <dbReference type="Pfam" id="PF05057"/>
    </source>
</evidence>
<protein>
    <submittedName>
        <fullName evidence="4">Similar to Saccharomyces cerevisiae YGL144C ROG1 Protein with putative serine active lipase domain</fullName>
    </submittedName>
</protein>
<dbReference type="GO" id="GO:0016042">
    <property type="term" value="P:lipid catabolic process"/>
    <property type="evidence" value="ECO:0007669"/>
    <property type="project" value="UniProtKB-KW"/>
</dbReference>
<dbReference type="PIRSF" id="PIRSF005412">
    <property type="entry name" value="UCP005412_abhydr"/>
    <property type="match status" value="1"/>
</dbReference>
<dbReference type="PANTHER" id="PTHR12482">
    <property type="entry name" value="LIPASE ROG1-RELATED-RELATED"/>
    <property type="match status" value="1"/>
</dbReference>
<dbReference type="AlphaFoldDB" id="A0A8H2VKK2"/>
<comment type="similarity">
    <text evidence="1">Belongs to the putative lipase ROG1 family.</text>
</comment>
<accession>A0A8H2VKK2</accession>
<evidence type="ECO:0000313" key="5">
    <source>
        <dbReference type="Proteomes" id="UP000644660"/>
    </source>
</evidence>
<dbReference type="EMBL" id="CAEFZW010000013">
    <property type="protein sequence ID" value="CAB4257068.1"/>
    <property type="molecule type" value="Genomic_DNA"/>
</dbReference>
<reference evidence="4 5" key="1">
    <citation type="submission" date="2020-05" db="EMBL/GenBank/DDBJ databases">
        <authorList>
            <person name="Casaregola S."/>
            <person name="Devillers H."/>
            <person name="Grondin C."/>
        </authorList>
    </citation>
    <scope>NUCLEOTIDE SEQUENCE [LARGE SCALE GENOMIC DNA]</scope>
    <source>
        <strain evidence="4 5">CLIB 1767</strain>
    </source>
</reference>
<organism evidence="4 5">
    <name type="scientific">Maudiozyma barnettii</name>
    <dbReference type="NCBI Taxonomy" id="61262"/>
    <lineage>
        <taxon>Eukaryota</taxon>
        <taxon>Fungi</taxon>
        <taxon>Dikarya</taxon>
        <taxon>Ascomycota</taxon>
        <taxon>Saccharomycotina</taxon>
        <taxon>Saccharomycetes</taxon>
        <taxon>Saccharomycetales</taxon>
        <taxon>Saccharomycetaceae</taxon>
        <taxon>Maudiozyma</taxon>
    </lineage>
</organism>
<dbReference type="InterPro" id="IPR007751">
    <property type="entry name" value="DUF676_lipase-like"/>
</dbReference>
<dbReference type="InterPro" id="IPR016445">
    <property type="entry name" value="Rog1_fam"/>
</dbReference>
<evidence type="ECO:0000256" key="1">
    <source>
        <dbReference type="ARBA" id="ARBA00007920"/>
    </source>
</evidence>
<dbReference type="PANTHER" id="PTHR12482:SF62">
    <property type="entry name" value="LIPASE ROG1-RELATED"/>
    <property type="match status" value="1"/>
</dbReference>
<dbReference type="GeneID" id="64860176"/>
<sequence length="607" mass="69503">MSTTEDQVLYHQKSALKVGDIERYVITYSPSHRNSKLSCSLSMMESFNKSLFLKLKNVSKSTYSANYIMGPFDLYCDVRSKDYFDTQRVVVSVEKPQYESQLVPQKKFVVELMMRQLKDQYVWIVDVVSGIIFSTDNHTSYELTLAFSKELLKCKRYTEISTEWFNVHKINNSKLWMIPPEVVESSKPKHLIILTHGLYSNVSADMLYIKEEIEKQRELYPDEDLIVDGFTDNVCRTEKGIKYLGVRLAEYIIKLLEEHSITKLSFIGHSLGGLVQMFAMAYISVTNPDIFLKIKLENFIALASPLLGLGAHNPKYVKYSLSHGVMGQTGKDLGLHRSKSNDNVPLLYSLSGEPVRSILKRFQRRTIYANCENDGIVPLYTSALLYLEYNQILNSLQEFKQRKHAKKKVSNASLITSVTSLVTQPAPPSAYIDDPTIGRNPILHDKTYSIEDCKKLKEKYGDTILKPYLKHKVKDMDESYQTLIADRLQESMNWRKVIVALPPDAHNNIIVRRRFTNAYGWPIVNHLVKAHFSNALENISDNTDNTQHNNSIEIRSNELDVSWLTTLDKTSPGILSSASSLIDRKWHRRKSALSNTTEETLKPKTST</sequence>
<keyword evidence="5" id="KW-1185">Reference proteome</keyword>
<dbReference type="SUPFAM" id="SSF53474">
    <property type="entry name" value="alpha/beta-Hydrolases"/>
    <property type="match status" value="1"/>
</dbReference>
<proteinExistence type="inferred from homology"/>